<dbReference type="AlphaFoldDB" id="A0A161KB60"/>
<keyword evidence="1" id="KW-0472">Membrane</keyword>
<dbReference type="KEGG" id="pbf:CFX0092_A3305"/>
<feature type="transmembrane region" description="Helical" evidence="1">
    <location>
        <begin position="397"/>
        <end position="418"/>
    </location>
</feature>
<keyword evidence="1" id="KW-0812">Transmembrane</keyword>
<feature type="transmembrane region" description="Helical" evidence="1">
    <location>
        <begin position="424"/>
        <end position="447"/>
    </location>
</feature>
<evidence type="ECO:0000259" key="3">
    <source>
        <dbReference type="Pfam" id="PF09972"/>
    </source>
</evidence>
<evidence type="ECO:0000313" key="5">
    <source>
        <dbReference type="EMBL" id="CUS05183.2"/>
    </source>
</evidence>
<dbReference type="Pfam" id="PF20990">
    <property type="entry name" value="DUF2207_C"/>
    <property type="match status" value="1"/>
</dbReference>
<evidence type="ECO:0008006" key="7">
    <source>
        <dbReference type="Google" id="ProtNLM"/>
    </source>
</evidence>
<dbReference type="InterPro" id="IPR018702">
    <property type="entry name" value="DUF2207"/>
</dbReference>
<evidence type="ECO:0000256" key="2">
    <source>
        <dbReference type="SAM" id="SignalP"/>
    </source>
</evidence>
<dbReference type="EMBL" id="LN890655">
    <property type="protein sequence ID" value="CUS05183.2"/>
    <property type="molecule type" value="Genomic_DNA"/>
</dbReference>
<organism evidence="5 6">
    <name type="scientific">Candidatus Promineifilum breve</name>
    <dbReference type="NCBI Taxonomy" id="1806508"/>
    <lineage>
        <taxon>Bacteria</taxon>
        <taxon>Bacillati</taxon>
        <taxon>Chloroflexota</taxon>
        <taxon>Ardenticatenia</taxon>
        <taxon>Candidatus Promineifilales</taxon>
        <taxon>Candidatus Promineifilaceae</taxon>
        <taxon>Candidatus Promineifilum</taxon>
    </lineage>
</organism>
<evidence type="ECO:0000259" key="4">
    <source>
        <dbReference type="Pfam" id="PF20990"/>
    </source>
</evidence>
<feature type="domain" description="DUF2207" evidence="3">
    <location>
        <begin position="29"/>
        <end position="204"/>
    </location>
</feature>
<dbReference type="Pfam" id="PF09972">
    <property type="entry name" value="DUF2207"/>
    <property type="match status" value="1"/>
</dbReference>
<keyword evidence="1" id="KW-1133">Transmembrane helix</keyword>
<dbReference type="Proteomes" id="UP000215027">
    <property type="component" value="Chromosome I"/>
</dbReference>
<gene>
    <name evidence="5" type="ORF">CFX0092_A3305</name>
</gene>
<keyword evidence="6" id="KW-1185">Reference proteome</keyword>
<evidence type="ECO:0000313" key="6">
    <source>
        <dbReference type="Proteomes" id="UP000215027"/>
    </source>
</evidence>
<name>A0A161KB60_9CHLR</name>
<sequence>MLRKLLIALLPIALLFSIAAQDDKSYSADRFDVDVAAQYDRSLLVEETVTFRFVGGPFSFVFRELPTDHTDGITDIVAGMDGTAWPQGTGPGQVEITGRDPIVITWHLSPTSDAVQTFTLSYRALGVVEGGEAADVLDWQALPDEYDYDIASNRTTVTFPAEAQLLGQPEVLAGKSEITVEGNRAVFTQGNLSAGDPLVVRLNFASGSFSETLPTRQIQTAAQNSRAWLWIVAAVATLVGGILLSFAATRPYRRPAVARAEQLLHKPPNELPPALAASLTGDATASVGWPHALGTLFDLAGRGLVTIEETVEKKWYNNAEFNLTYHPQAANLRPHEQELLDLLFTDKSGAPQTTVTSTEMGKLVTSSRWKRYTDRVKEELRQGGFVDKATEDGRNRVMIWGVAVMLFAFPLFIAAFLLSSFFGYWSLLLVAAVFTVGLILTLAGVSISTLSAGGAQQAAAWEPFKRFLREVSRGKAELPDAAYYDAYLPYATAFGYAGDWMKRYADSGNDRVPAYFRALSPDDGSMAAFVAVMVATSSSGGAASASGAGAAGAGAAGGGASGAG</sequence>
<dbReference type="RefSeq" id="WP_095044430.1">
    <property type="nucleotide sequence ID" value="NZ_LN890655.1"/>
</dbReference>
<accession>A0A161KB60</accession>
<feature type="transmembrane region" description="Helical" evidence="1">
    <location>
        <begin position="227"/>
        <end position="249"/>
    </location>
</feature>
<dbReference type="OrthoDB" id="152184at2"/>
<evidence type="ECO:0000256" key="1">
    <source>
        <dbReference type="SAM" id="Phobius"/>
    </source>
</evidence>
<keyword evidence="2" id="KW-0732">Signal</keyword>
<proteinExistence type="predicted"/>
<dbReference type="InterPro" id="IPR048389">
    <property type="entry name" value="YciQ-like_C"/>
</dbReference>
<reference evidence="5" key="1">
    <citation type="submission" date="2016-01" db="EMBL/GenBank/DDBJ databases">
        <authorList>
            <person name="Mcilroy J.S."/>
            <person name="Karst M S."/>
            <person name="Albertsen M."/>
        </authorList>
    </citation>
    <scope>NUCLEOTIDE SEQUENCE</scope>
    <source>
        <strain evidence="5">Cfx-K</strain>
    </source>
</reference>
<protein>
    <recommendedName>
        <fullName evidence="7">DUF2207 domain-containing protein</fullName>
    </recommendedName>
</protein>
<feature type="chain" id="PRO_5008240926" description="DUF2207 domain-containing protein" evidence="2">
    <location>
        <begin position="21"/>
        <end position="564"/>
    </location>
</feature>
<feature type="signal peptide" evidence="2">
    <location>
        <begin position="1"/>
        <end position="20"/>
    </location>
</feature>
<feature type="domain" description="Predicted membrane protein YciQ-like C-terminal" evidence="4">
    <location>
        <begin position="267"/>
        <end position="503"/>
    </location>
</feature>